<organism evidence="2 3">
    <name type="scientific">Muricoccus nepalensis</name>
    <dbReference type="NCBI Taxonomy" id="1854500"/>
    <lineage>
        <taxon>Bacteria</taxon>
        <taxon>Pseudomonadati</taxon>
        <taxon>Pseudomonadota</taxon>
        <taxon>Alphaproteobacteria</taxon>
        <taxon>Acetobacterales</taxon>
        <taxon>Roseomonadaceae</taxon>
        <taxon>Muricoccus</taxon>
    </lineage>
</organism>
<dbReference type="EMBL" id="RCZP01000046">
    <property type="protein sequence ID" value="TPG45685.1"/>
    <property type="molecule type" value="Genomic_DNA"/>
</dbReference>
<accession>A0A502F8H3</accession>
<dbReference type="Proteomes" id="UP000317078">
    <property type="component" value="Unassembled WGS sequence"/>
</dbReference>
<reference evidence="2 3" key="1">
    <citation type="journal article" date="2019" name="Environ. Microbiol.">
        <title>Species interactions and distinct microbial communities in high Arctic permafrost affected cryosols are associated with the CH4 and CO2 gas fluxes.</title>
        <authorList>
            <person name="Altshuler I."/>
            <person name="Hamel J."/>
            <person name="Turney S."/>
            <person name="Magnuson E."/>
            <person name="Levesque R."/>
            <person name="Greer C."/>
            <person name="Whyte L.G."/>
        </authorList>
    </citation>
    <scope>NUCLEOTIDE SEQUENCE [LARGE SCALE GENOMIC DNA]</scope>
    <source>
        <strain evidence="2 3">S9.3B</strain>
    </source>
</reference>
<dbReference type="RefSeq" id="WP_140886668.1">
    <property type="nucleotide sequence ID" value="NZ_RCZP01000046.1"/>
</dbReference>
<dbReference type="AlphaFoldDB" id="A0A502F8H3"/>
<proteinExistence type="predicted"/>
<gene>
    <name evidence="2" type="ORF">EAH89_26140</name>
</gene>
<feature type="region of interest" description="Disordered" evidence="1">
    <location>
        <begin position="89"/>
        <end position="114"/>
    </location>
</feature>
<comment type="caution">
    <text evidence="2">The sequence shown here is derived from an EMBL/GenBank/DDBJ whole genome shotgun (WGS) entry which is preliminary data.</text>
</comment>
<name>A0A502F8H3_9PROT</name>
<sequence>MLSLHPHLNPAVVREADLFTDGLVTDQILRSVAEMRSLPLLIERTPCAGPDALTLAERELAAATHAHRGAAECFAGACRRLGEANARFHPPLRAGGPRAPISPETRRREQSQAMSWLNSRRALLRKAERRLAAAQAAIAALGN</sequence>
<protein>
    <submittedName>
        <fullName evidence="2">Uncharacterized protein</fullName>
    </submittedName>
</protein>
<evidence type="ECO:0000313" key="2">
    <source>
        <dbReference type="EMBL" id="TPG45685.1"/>
    </source>
</evidence>
<evidence type="ECO:0000256" key="1">
    <source>
        <dbReference type="SAM" id="MobiDB-lite"/>
    </source>
</evidence>
<keyword evidence="3" id="KW-1185">Reference proteome</keyword>
<evidence type="ECO:0000313" key="3">
    <source>
        <dbReference type="Proteomes" id="UP000317078"/>
    </source>
</evidence>